<evidence type="ECO:0000313" key="2">
    <source>
        <dbReference type="Proteomes" id="UP001556098"/>
    </source>
</evidence>
<protein>
    <submittedName>
        <fullName evidence="1">Uncharacterized protein</fullName>
    </submittedName>
</protein>
<dbReference type="Proteomes" id="UP001556098">
    <property type="component" value="Unassembled WGS sequence"/>
</dbReference>
<comment type="caution">
    <text evidence="1">The sequence shown here is derived from an EMBL/GenBank/DDBJ whole genome shotgun (WGS) entry which is preliminary data.</text>
</comment>
<proteinExistence type="predicted"/>
<dbReference type="RefSeq" id="WP_367879533.1">
    <property type="nucleotide sequence ID" value="NZ_JBFNXX010000022.1"/>
</dbReference>
<organism evidence="1 2">
    <name type="scientific">Sulfitobacter sediminis</name>
    <dbReference type="NCBI Taxonomy" id="3234186"/>
    <lineage>
        <taxon>Bacteria</taxon>
        <taxon>Pseudomonadati</taxon>
        <taxon>Pseudomonadota</taxon>
        <taxon>Alphaproteobacteria</taxon>
        <taxon>Rhodobacterales</taxon>
        <taxon>Roseobacteraceae</taxon>
        <taxon>Sulfitobacter</taxon>
    </lineage>
</organism>
<gene>
    <name evidence="1" type="ORF">AB2B41_19675</name>
</gene>
<name>A0ABV3RS55_9RHOB</name>
<reference evidence="1 2" key="1">
    <citation type="submission" date="2024-07" db="EMBL/GenBank/DDBJ databases">
        <title>Marimonas sp.nov., isolated from tidal-flat sediment.</title>
        <authorList>
            <person name="Jayan J.N."/>
            <person name="Lee S.S."/>
        </authorList>
    </citation>
    <scope>NUCLEOTIDE SEQUENCE [LARGE SCALE GENOMIC DNA]</scope>
    <source>
        <strain evidence="1 2">MJW-29</strain>
    </source>
</reference>
<evidence type="ECO:0000313" key="1">
    <source>
        <dbReference type="EMBL" id="MEW9921833.1"/>
    </source>
</evidence>
<sequence>MDEVLSAEADFGWVAEVQGLSEEQLEDVIGSFGCKDEETHAELRKLVPDAYRSFIQRAKFESSRHAPTLGENSIKPSTAVSRDLKRIGKAVEQLEQVLDTLDPATNDWFRLFQDERCIQAEDAISHDFELLRRQLDWPLGVLLAASREGESLSIRGPSNAATKDLIRRMANLWWRAHGALPIAGKGRGNRDQDPFLELCRIVHGVGRSELSEAGYHIGIGSLTRVVYDVLKQMKSRADS</sequence>
<keyword evidence="2" id="KW-1185">Reference proteome</keyword>
<accession>A0ABV3RS55</accession>
<dbReference type="EMBL" id="JBFNXX010000022">
    <property type="protein sequence ID" value="MEW9921833.1"/>
    <property type="molecule type" value="Genomic_DNA"/>
</dbReference>